<evidence type="ECO:0000313" key="8">
    <source>
        <dbReference type="Proteomes" id="UP001596447"/>
    </source>
</evidence>
<keyword evidence="5 6" id="KW-0472">Membrane</keyword>
<feature type="transmembrane region" description="Helical" evidence="6">
    <location>
        <begin position="47"/>
        <end position="63"/>
    </location>
</feature>
<proteinExistence type="predicted"/>
<feature type="transmembrane region" description="Helical" evidence="6">
    <location>
        <begin position="110"/>
        <end position="134"/>
    </location>
</feature>
<keyword evidence="3 6" id="KW-0812">Transmembrane</keyword>
<accession>A0ABD5Z454</accession>
<feature type="transmembrane region" description="Helical" evidence="6">
    <location>
        <begin position="155"/>
        <end position="172"/>
    </location>
</feature>
<dbReference type="GO" id="GO:0005886">
    <property type="term" value="C:plasma membrane"/>
    <property type="evidence" value="ECO:0007669"/>
    <property type="project" value="UniProtKB-SubCell"/>
</dbReference>
<keyword evidence="8" id="KW-1185">Reference proteome</keyword>
<sequence>MPEKTTASEVSLGAETVKATAAKFSMAAIGFVGTIIFARMLGPQKFGAYYLLFALVKIADLPIEGWSMAAKKRFSEQGAQISEIVGGQFVFVFAWIALGTLVALLTGSYIVSYTGVAVAVPLFIALLGGEAVYVSAERLLQSRGLVGKATWIDALRSYVTFGLQLALVLAGWGVAGMAYGLAVASVVVAPLTLYFVGVRPEVPSRETLASQWEYARYSVLSALFGRVYERFDVLLLGYLLGPTAAGWYEVAYKLVTPAKFVAETASSGLMARVSNLSSRGKELNEDVTNVLSYASILSVPIFFGGLAISEPLVVTIYGLAYAKAAPLLIVIALYHVVMTQNMPLEQTIYGLDLPRRLSVISAGTVILNIVLGFALVPIVGAVGAALSSLVAETVSYLLLRYSLNQMANEIEFMSSTFLKQCLAGCMMVSLLYLVYGWNLQAGILSIAPALMVGAVIYFTILLTVSNEVRITVRSVITEIFIS</sequence>
<organism evidence="7 8">
    <name type="scientific">Halospeciosus flavus</name>
    <dbReference type="NCBI Taxonomy" id="3032283"/>
    <lineage>
        <taxon>Archaea</taxon>
        <taxon>Methanobacteriati</taxon>
        <taxon>Methanobacteriota</taxon>
        <taxon>Stenosarchaea group</taxon>
        <taxon>Halobacteria</taxon>
        <taxon>Halobacteriales</taxon>
        <taxon>Halobacteriaceae</taxon>
        <taxon>Halospeciosus</taxon>
    </lineage>
</organism>
<evidence type="ECO:0000256" key="1">
    <source>
        <dbReference type="ARBA" id="ARBA00004651"/>
    </source>
</evidence>
<reference evidence="7 8" key="1">
    <citation type="journal article" date="2019" name="Int. J. Syst. Evol. Microbiol.">
        <title>The Global Catalogue of Microorganisms (GCM) 10K type strain sequencing project: providing services to taxonomists for standard genome sequencing and annotation.</title>
        <authorList>
            <consortium name="The Broad Institute Genomics Platform"/>
            <consortium name="The Broad Institute Genome Sequencing Center for Infectious Disease"/>
            <person name="Wu L."/>
            <person name="Ma J."/>
        </authorList>
    </citation>
    <scope>NUCLEOTIDE SEQUENCE [LARGE SCALE GENOMIC DNA]</scope>
    <source>
        <strain evidence="7 8">XZGYJ-43</strain>
    </source>
</reference>
<keyword evidence="4 6" id="KW-1133">Transmembrane helix</keyword>
<dbReference type="PANTHER" id="PTHR30250:SF11">
    <property type="entry name" value="O-ANTIGEN TRANSPORTER-RELATED"/>
    <property type="match status" value="1"/>
</dbReference>
<dbReference type="Pfam" id="PF13440">
    <property type="entry name" value="Polysacc_synt_3"/>
    <property type="match status" value="1"/>
</dbReference>
<name>A0ABD5Z454_9EURY</name>
<dbReference type="PANTHER" id="PTHR30250">
    <property type="entry name" value="PST FAMILY PREDICTED COLANIC ACID TRANSPORTER"/>
    <property type="match status" value="1"/>
</dbReference>
<evidence type="ECO:0000256" key="5">
    <source>
        <dbReference type="ARBA" id="ARBA00023136"/>
    </source>
</evidence>
<evidence type="ECO:0000256" key="2">
    <source>
        <dbReference type="ARBA" id="ARBA00022475"/>
    </source>
</evidence>
<feature type="transmembrane region" description="Helical" evidence="6">
    <location>
        <begin position="381"/>
        <end position="399"/>
    </location>
</feature>
<feature type="transmembrane region" description="Helical" evidence="6">
    <location>
        <begin position="357"/>
        <end position="375"/>
    </location>
</feature>
<comment type="subcellular location">
    <subcellularLocation>
        <location evidence="1">Cell membrane</location>
        <topology evidence="1">Multi-pass membrane protein</topology>
    </subcellularLocation>
</comment>
<feature type="transmembrane region" description="Helical" evidence="6">
    <location>
        <begin position="290"/>
        <end position="308"/>
    </location>
</feature>
<evidence type="ECO:0000313" key="7">
    <source>
        <dbReference type="EMBL" id="MFC7199765.1"/>
    </source>
</evidence>
<feature type="transmembrane region" description="Helical" evidence="6">
    <location>
        <begin position="21"/>
        <end position="41"/>
    </location>
</feature>
<keyword evidence="2" id="KW-1003">Cell membrane</keyword>
<dbReference type="AlphaFoldDB" id="A0ABD5Z454"/>
<feature type="transmembrane region" description="Helical" evidence="6">
    <location>
        <begin position="314"/>
        <end position="337"/>
    </location>
</feature>
<feature type="transmembrane region" description="Helical" evidence="6">
    <location>
        <begin position="178"/>
        <end position="196"/>
    </location>
</feature>
<feature type="transmembrane region" description="Helical" evidence="6">
    <location>
        <begin position="420"/>
        <end position="437"/>
    </location>
</feature>
<feature type="transmembrane region" description="Helical" evidence="6">
    <location>
        <begin position="84"/>
        <end position="104"/>
    </location>
</feature>
<gene>
    <name evidence="7" type="ORF">ACFQJ9_10160</name>
</gene>
<comment type="caution">
    <text evidence="7">The sequence shown here is derived from an EMBL/GenBank/DDBJ whole genome shotgun (WGS) entry which is preliminary data.</text>
</comment>
<dbReference type="EMBL" id="JBHTAR010000011">
    <property type="protein sequence ID" value="MFC7199765.1"/>
    <property type="molecule type" value="Genomic_DNA"/>
</dbReference>
<dbReference type="RefSeq" id="WP_279529689.1">
    <property type="nucleotide sequence ID" value="NZ_CP122312.1"/>
</dbReference>
<dbReference type="InterPro" id="IPR050833">
    <property type="entry name" value="Poly_Biosynth_Transport"/>
</dbReference>
<feature type="transmembrane region" description="Helical" evidence="6">
    <location>
        <begin position="443"/>
        <end position="464"/>
    </location>
</feature>
<protein>
    <submittedName>
        <fullName evidence="7">Oligosaccharide flippase family protein</fullName>
    </submittedName>
</protein>
<evidence type="ECO:0000256" key="3">
    <source>
        <dbReference type="ARBA" id="ARBA00022692"/>
    </source>
</evidence>
<dbReference type="Proteomes" id="UP001596447">
    <property type="component" value="Unassembled WGS sequence"/>
</dbReference>
<evidence type="ECO:0000256" key="6">
    <source>
        <dbReference type="SAM" id="Phobius"/>
    </source>
</evidence>
<evidence type="ECO:0000256" key="4">
    <source>
        <dbReference type="ARBA" id="ARBA00022989"/>
    </source>
</evidence>